<name>A0A8H6MNY9_9PEZI</name>
<keyword evidence="1" id="KW-0732">Signal</keyword>
<dbReference type="PANTHER" id="PTHR35605">
    <property type="entry name" value="ECP2 EFFECTOR PROTEIN DOMAIN-CONTAINING PROTEIN-RELATED"/>
    <property type="match status" value="1"/>
</dbReference>
<dbReference type="OrthoDB" id="3552888at2759"/>
<reference evidence="2" key="1">
    <citation type="journal article" date="2020" name="Phytopathology">
        <title>Genome Sequence Resources of Colletotrichum truncatum, C. plurivorum, C. musicola, and C. sojae: Four Species Pathogenic to Soybean (Glycine max).</title>
        <authorList>
            <person name="Rogerio F."/>
            <person name="Boufleur T.R."/>
            <person name="Ciampi-Guillardi M."/>
            <person name="Sukno S.A."/>
            <person name="Thon M.R."/>
            <person name="Massola Junior N.S."/>
            <person name="Baroncelli R."/>
        </authorList>
    </citation>
    <scope>NUCLEOTIDE SEQUENCE</scope>
    <source>
        <strain evidence="2">LFN0074</strain>
    </source>
</reference>
<evidence type="ECO:0000313" key="2">
    <source>
        <dbReference type="EMBL" id="KAF6802801.1"/>
    </source>
</evidence>
<sequence>MLSAVLLAALATGPCVYALEAPIPGYGVFVPRWEVPGPGGKMLTLRGTVEEVAAQVRDVNPEWEDEAVHVPIIASQDLEKRATFNDSTPTLCHNFREGNRSAASLGVDYLRTVPGRPRNGAGPSNCGRVSCRNNTGIWFCNDAKKPKELGSFSDIADGAARVLSVCQDKLDANQGEGMTVSGQAFHRKNWNVVVRGGDDCSNTGVNITARDLKPSRLFKLFRL</sequence>
<feature type="signal peptide" evidence="1">
    <location>
        <begin position="1"/>
        <end position="18"/>
    </location>
</feature>
<accession>A0A8H6MNY9</accession>
<dbReference type="Proteomes" id="UP000639643">
    <property type="component" value="Unassembled WGS sequence"/>
</dbReference>
<gene>
    <name evidence="2" type="ORF">CMUS01_15260</name>
</gene>
<dbReference type="AlphaFoldDB" id="A0A8H6MNY9"/>
<dbReference type="EMBL" id="WIGM01001241">
    <property type="protein sequence ID" value="KAF6802801.1"/>
    <property type="molecule type" value="Genomic_DNA"/>
</dbReference>
<evidence type="ECO:0000256" key="1">
    <source>
        <dbReference type="SAM" id="SignalP"/>
    </source>
</evidence>
<organism evidence="2 3">
    <name type="scientific">Colletotrichum musicola</name>
    <dbReference type="NCBI Taxonomy" id="2175873"/>
    <lineage>
        <taxon>Eukaryota</taxon>
        <taxon>Fungi</taxon>
        <taxon>Dikarya</taxon>
        <taxon>Ascomycota</taxon>
        <taxon>Pezizomycotina</taxon>
        <taxon>Sordariomycetes</taxon>
        <taxon>Hypocreomycetidae</taxon>
        <taxon>Glomerellales</taxon>
        <taxon>Glomerellaceae</taxon>
        <taxon>Colletotrichum</taxon>
        <taxon>Colletotrichum orchidearum species complex</taxon>
    </lineage>
</organism>
<feature type="chain" id="PRO_5034117988" description="Secreted protein" evidence="1">
    <location>
        <begin position="19"/>
        <end position="223"/>
    </location>
</feature>
<keyword evidence="3" id="KW-1185">Reference proteome</keyword>
<evidence type="ECO:0000313" key="3">
    <source>
        <dbReference type="Proteomes" id="UP000639643"/>
    </source>
</evidence>
<proteinExistence type="predicted"/>
<evidence type="ECO:0008006" key="4">
    <source>
        <dbReference type="Google" id="ProtNLM"/>
    </source>
</evidence>
<dbReference type="PANTHER" id="PTHR35605:SF1">
    <property type="entry name" value="ECP2 EFFECTOR PROTEIN DOMAIN-CONTAINING PROTEIN-RELATED"/>
    <property type="match status" value="1"/>
</dbReference>
<protein>
    <recommendedName>
        <fullName evidence="4">Secreted protein</fullName>
    </recommendedName>
</protein>
<comment type="caution">
    <text evidence="2">The sequence shown here is derived from an EMBL/GenBank/DDBJ whole genome shotgun (WGS) entry which is preliminary data.</text>
</comment>